<protein>
    <submittedName>
        <fullName evidence="2">RCG25435</fullName>
    </submittedName>
</protein>
<organism evidence="2 3">
    <name type="scientific">Rattus norvegicus</name>
    <name type="common">Rat</name>
    <dbReference type="NCBI Taxonomy" id="10116"/>
    <lineage>
        <taxon>Eukaryota</taxon>
        <taxon>Metazoa</taxon>
        <taxon>Chordata</taxon>
        <taxon>Craniata</taxon>
        <taxon>Vertebrata</taxon>
        <taxon>Euteleostomi</taxon>
        <taxon>Mammalia</taxon>
        <taxon>Eutheria</taxon>
        <taxon>Euarchontoglires</taxon>
        <taxon>Glires</taxon>
        <taxon>Rodentia</taxon>
        <taxon>Myomorpha</taxon>
        <taxon>Muroidea</taxon>
        <taxon>Muridae</taxon>
        <taxon>Murinae</taxon>
        <taxon>Rattus</taxon>
    </lineage>
</organism>
<sequence length="68" mass="7571">MVPAFRLLTGTKTGGRGSATKSVDTVLSRYILHIKFLEYFKIQTNQNTKSSSYSICATTTEHHTLDGF</sequence>
<reference evidence="2 3" key="1">
    <citation type="submission" date="2005-09" db="EMBL/GenBank/DDBJ databases">
        <authorList>
            <person name="Mural R.J."/>
            <person name="Li P.W."/>
            <person name="Adams M.D."/>
            <person name="Amanatides P.G."/>
            <person name="Baden-Tillson H."/>
            <person name="Barnstead M."/>
            <person name="Chin S.H."/>
            <person name="Dew I."/>
            <person name="Evans C.A."/>
            <person name="Ferriera S."/>
            <person name="Flanigan M."/>
            <person name="Fosler C."/>
            <person name="Glodek A."/>
            <person name="Gu Z."/>
            <person name="Holt R.A."/>
            <person name="Jennings D."/>
            <person name="Kraft C.L."/>
            <person name="Lu F."/>
            <person name="Nguyen T."/>
            <person name="Nusskern D.R."/>
            <person name="Pfannkoch C.M."/>
            <person name="Sitter C."/>
            <person name="Sutton G.G."/>
            <person name="Venter J.C."/>
            <person name="Wang Z."/>
            <person name="Woodage T."/>
            <person name="Zheng X.H."/>
            <person name="Zhong F."/>
        </authorList>
    </citation>
    <scope>NUCLEOTIDE SEQUENCE [LARGE SCALE GENOMIC DNA]</scope>
    <source>
        <strain>BN</strain>
        <strain evidence="3">Sprague-Dawley</strain>
    </source>
</reference>
<dbReference type="EMBL" id="CH473954">
    <property type="protein sequence ID" value="EDL77472.1"/>
    <property type="molecule type" value="Genomic_DNA"/>
</dbReference>
<evidence type="ECO:0000256" key="1">
    <source>
        <dbReference type="SAM" id="MobiDB-lite"/>
    </source>
</evidence>
<evidence type="ECO:0000313" key="3">
    <source>
        <dbReference type="Proteomes" id="UP000234681"/>
    </source>
</evidence>
<feature type="compositionally biased region" description="Low complexity" evidence="1">
    <location>
        <begin position="1"/>
        <end position="11"/>
    </location>
</feature>
<accession>A6I2A6</accession>
<name>A6I2A6_RAT</name>
<gene>
    <name evidence="2" type="ORF">rCG_25435</name>
</gene>
<dbReference type="AlphaFoldDB" id="A6I2A6"/>
<feature type="region of interest" description="Disordered" evidence="1">
    <location>
        <begin position="1"/>
        <end position="20"/>
    </location>
</feature>
<proteinExistence type="predicted"/>
<evidence type="ECO:0000313" key="2">
    <source>
        <dbReference type="EMBL" id="EDL77472.1"/>
    </source>
</evidence>
<dbReference type="Proteomes" id="UP000234681">
    <property type="component" value="Chromosome 8"/>
</dbReference>